<evidence type="ECO:0000313" key="2">
    <source>
        <dbReference type="Proteomes" id="UP000297975"/>
    </source>
</evidence>
<dbReference type="Proteomes" id="UP000297975">
    <property type="component" value="Unassembled WGS sequence"/>
</dbReference>
<organism evidence="1 2">
    <name type="scientific">Filobacillus milosensis</name>
    <dbReference type="NCBI Taxonomy" id="94137"/>
    <lineage>
        <taxon>Bacteria</taxon>
        <taxon>Bacillati</taxon>
        <taxon>Bacillota</taxon>
        <taxon>Bacilli</taxon>
        <taxon>Bacillales</taxon>
        <taxon>Bacillaceae</taxon>
        <taxon>Filobacillus</taxon>
    </lineage>
</organism>
<sequence length="192" mass="22054">MGEDHFNMLNNLIEELDDQTEKYVNQMKNRVSAIKESTSSGSVLCYFTYSFNISHCANKENIMLCSFNVINLSKKAVHNPYICLNIPTDQGFNMMGKIIQPNHNNLKNQSDAWERFTQTENNNEYWLRPVNNESIPPNERIKFSNFQIKWNAIKQYSASIKGYFYSDEYPNGLNAINGVSVNGNVEGRESNG</sequence>
<dbReference type="OrthoDB" id="2679997at2"/>
<gene>
    <name evidence="1" type="ORF">E3U55_12625</name>
</gene>
<dbReference type="RefSeq" id="WP_134340833.1">
    <property type="nucleotide sequence ID" value="NZ_SOPW01000014.1"/>
</dbReference>
<comment type="caution">
    <text evidence="1">The sequence shown here is derived from an EMBL/GenBank/DDBJ whole genome shotgun (WGS) entry which is preliminary data.</text>
</comment>
<dbReference type="EMBL" id="SOPW01000014">
    <property type="protein sequence ID" value="TFB15090.1"/>
    <property type="molecule type" value="Genomic_DNA"/>
</dbReference>
<dbReference type="AlphaFoldDB" id="A0A4Y8IEW7"/>
<proteinExistence type="predicted"/>
<name>A0A4Y8IEW7_9BACI</name>
<evidence type="ECO:0000313" key="1">
    <source>
        <dbReference type="EMBL" id="TFB15090.1"/>
    </source>
</evidence>
<accession>A0A4Y8IEW7</accession>
<reference evidence="1 2" key="1">
    <citation type="submission" date="2019-03" db="EMBL/GenBank/DDBJ databases">
        <authorList>
            <person name="He R.-H."/>
        </authorList>
    </citation>
    <scope>NUCLEOTIDE SEQUENCE [LARGE SCALE GENOMIC DNA]</scope>
    <source>
        <strain evidence="2">SH 714</strain>
    </source>
</reference>
<keyword evidence="2" id="KW-1185">Reference proteome</keyword>
<protein>
    <submittedName>
        <fullName evidence="1">Uncharacterized protein</fullName>
    </submittedName>
</protein>